<accession>A0A417Y4S5</accession>
<gene>
    <name evidence="2" type="ORF">D0Z08_08470</name>
</gene>
<protein>
    <submittedName>
        <fullName evidence="2">DUF805 domain-containing protein</fullName>
    </submittedName>
</protein>
<evidence type="ECO:0000313" key="3">
    <source>
        <dbReference type="Proteomes" id="UP000283644"/>
    </source>
</evidence>
<dbReference type="OrthoDB" id="9812349at2"/>
<evidence type="ECO:0000256" key="1">
    <source>
        <dbReference type="SAM" id="MobiDB-lite"/>
    </source>
</evidence>
<proteinExistence type="predicted"/>
<feature type="region of interest" description="Disordered" evidence="1">
    <location>
        <begin position="1"/>
        <end position="33"/>
    </location>
</feature>
<organism evidence="2 3">
    <name type="scientific">Nocardioides immobilis</name>
    <dbReference type="NCBI Taxonomy" id="2049295"/>
    <lineage>
        <taxon>Bacteria</taxon>
        <taxon>Bacillati</taxon>
        <taxon>Actinomycetota</taxon>
        <taxon>Actinomycetes</taxon>
        <taxon>Propionibacteriales</taxon>
        <taxon>Nocardioidaceae</taxon>
        <taxon>Nocardioides</taxon>
    </lineage>
</organism>
<dbReference type="GO" id="GO:0016020">
    <property type="term" value="C:membrane"/>
    <property type="evidence" value="ECO:0007669"/>
    <property type="project" value="InterPro"/>
</dbReference>
<comment type="caution">
    <text evidence="2">The sequence shown here is derived from an EMBL/GenBank/DDBJ whole genome shotgun (WGS) entry which is preliminary data.</text>
</comment>
<evidence type="ECO:0000313" key="2">
    <source>
        <dbReference type="EMBL" id="RHW27688.1"/>
    </source>
</evidence>
<keyword evidence="3" id="KW-1185">Reference proteome</keyword>
<dbReference type="InterPro" id="IPR008523">
    <property type="entry name" value="DUF805"/>
</dbReference>
<dbReference type="Proteomes" id="UP000283644">
    <property type="component" value="Unassembled WGS sequence"/>
</dbReference>
<sequence length="94" mass="9582">MARAPGAHTPRGQGNPDLARFPIVGGAPLSGSRPPRQGVVAAILGFALGTVPEGGSTGLLGLVLALFLPSLALTVRRIHDTGKSGWWALILLVP</sequence>
<reference evidence="2 3" key="1">
    <citation type="submission" date="2018-09" db="EMBL/GenBank/DDBJ databases">
        <title>Genome sequencing of Nocardioides immobilis CCTCC AB 2017083 for comparison to Nocardioides silvaticus.</title>
        <authorList>
            <person name="Li C."/>
            <person name="Wang G."/>
        </authorList>
    </citation>
    <scope>NUCLEOTIDE SEQUENCE [LARGE SCALE GENOMIC DNA]</scope>
    <source>
        <strain evidence="2 3">CCTCC AB 2017083</strain>
    </source>
</reference>
<dbReference type="AlphaFoldDB" id="A0A417Y4S5"/>
<dbReference type="Pfam" id="PF05656">
    <property type="entry name" value="DUF805"/>
    <property type="match status" value="1"/>
</dbReference>
<dbReference type="EMBL" id="QXGH01000012">
    <property type="protein sequence ID" value="RHW27688.1"/>
    <property type="molecule type" value="Genomic_DNA"/>
</dbReference>
<name>A0A417Y4S5_9ACTN</name>